<sequence length="152" mass="17182">MKGYEQISIQNRPCAIVYKGEHYAIRWASGRVERMAKADIVKKFHLHRDALDRHIAGGFKRHWAMADEDVVRVNRSLNYVENVTFFIVSAIVMIPQVFLILAVIIGYIDGHALRPYVAPMVALSLAAMFGAVVIPEILADKFDFVLGIKREA</sequence>
<keyword evidence="3" id="KW-1185">Reference proteome</keyword>
<protein>
    <submittedName>
        <fullName evidence="2">Uncharacterized protein</fullName>
    </submittedName>
</protein>
<keyword evidence="1" id="KW-1133">Transmembrane helix</keyword>
<evidence type="ECO:0000256" key="1">
    <source>
        <dbReference type="SAM" id="Phobius"/>
    </source>
</evidence>
<dbReference type="RefSeq" id="WP_005838992.1">
    <property type="nucleotide sequence ID" value="NZ_GG697141.2"/>
</dbReference>
<organism evidence="2 3">
    <name type="scientific">Mitsuokella multacida DSM 20544</name>
    <dbReference type="NCBI Taxonomy" id="500635"/>
    <lineage>
        <taxon>Bacteria</taxon>
        <taxon>Bacillati</taxon>
        <taxon>Bacillota</taxon>
        <taxon>Negativicutes</taxon>
        <taxon>Selenomonadales</taxon>
        <taxon>Selenomonadaceae</taxon>
        <taxon>Mitsuokella</taxon>
    </lineage>
</organism>
<dbReference type="HOGENOM" id="CLU_1720267_0_0_9"/>
<evidence type="ECO:0000313" key="3">
    <source>
        <dbReference type="Proteomes" id="UP000003671"/>
    </source>
</evidence>
<reference evidence="2" key="1">
    <citation type="submission" date="2009-09" db="EMBL/GenBank/DDBJ databases">
        <authorList>
            <person name="Weinstock G."/>
            <person name="Sodergren E."/>
            <person name="Clifton S."/>
            <person name="Fulton L."/>
            <person name="Fulton B."/>
            <person name="Courtney L."/>
            <person name="Fronick C."/>
            <person name="Harrison M."/>
            <person name="Strong C."/>
            <person name="Farmer C."/>
            <person name="Delahaunty K."/>
            <person name="Markovic C."/>
            <person name="Hall O."/>
            <person name="Minx P."/>
            <person name="Tomlinson C."/>
            <person name="Mitreva M."/>
            <person name="Nelson J."/>
            <person name="Hou S."/>
            <person name="Wollam A."/>
            <person name="Pepin K.H."/>
            <person name="Johnson M."/>
            <person name="Bhonagiri V."/>
            <person name="Nash W.E."/>
            <person name="Warren W."/>
            <person name="Chinwalla A."/>
            <person name="Mardis E.R."/>
            <person name="Wilson R.K."/>
        </authorList>
    </citation>
    <scope>NUCLEOTIDE SEQUENCE [LARGE SCALE GENOMIC DNA]</scope>
    <source>
        <strain evidence="2">DSM 20544</strain>
    </source>
</reference>
<dbReference type="GeneID" id="93480350"/>
<keyword evidence="1" id="KW-0812">Transmembrane</keyword>
<comment type="caution">
    <text evidence="2">The sequence shown here is derived from an EMBL/GenBank/DDBJ whole genome shotgun (WGS) entry which is preliminary data.</text>
</comment>
<dbReference type="STRING" id="500635.MITSMUL_03128"/>
<gene>
    <name evidence="2" type="ORF">MITSMUL_03128</name>
</gene>
<accession>C9KJD1</accession>
<keyword evidence="1" id="KW-0472">Membrane</keyword>
<dbReference type="EMBL" id="ABWK02000001">
    <property type="protein sequence ID" value="EEX69997.1"/>
    <property type="molecule type" value="Genomic_DNA"/>
</dbReference>
<dbReference type="AlphaFoldDB" id="C9KJD1"/>
<dbReference type="PATRIC" id="fig|500635.8.peg.92"/>
<dbReference type="Proteomes" id="UP000003671">
    <property type="component" value="Unassembled WGS sequence"/>
</dbReference>
<evidence type="ECO:0000313" key="2">
    <source>
        <dbReference type="EMBL" id="EEX69997.1"/>
    </source>
</evidence>
<proteinExistence type="predicted"/>
<feature type="transmembrane region" description="Helical" evidence="1">
    <location>
        <begin position="83"/>
        <end position="108"/>
    </location>
</feature>
<feature type="transmembrane region" description="Helical" evidence="1">
    <location>
        <begin position="120"/>
        <end position="139"/>
    </location>
</feature>
<name>C9KJD1_9FIRM</name>